<feature type="domain" description="N-acetyltransferase" evidence="3">
    <location>
        <begin position="4"/>
        <end position="143"/>
    </location>
</feature>
<gene>
    <name evidence="4" type="ORF">SE17_04125</name>
</gene>
<dbReference type="PANTHER" id="PTHR43877:SF1">
    <property type="entry name" value="ACETYLTRANSFERASE"/>
    <property type="match status" value="1"/>
</dbReference>
<protein>
    <recommendedName>
        <fullName evidence="3">N-acetyltransferase domain-containing protein</fullName>
    </recommendedName>
</protein>
<proteinExistence type="predicted"/>
<dbReference type="GO" id="GO:0016747">
    <property type="term" value="F:acyltransferase activity, transferring groups other than amino-acyl groups"/>
    <property type="evidence" value="ECO:0007669"/>
    <property type="project" value="InterPro"/>
</dbReference>
<dbReference type="InterPro" id="IPR000182">
    <property type="entry name" value="GNAT_dom"/>
</dbReference>
<reference evidence="4 5" key="1">
    <citation type="submission" date="2015-09" db="EMBL/GenBank/DDBJ databases">
        <title>Draft genome sequence of Kouleothrix aurantiaca JCM 19913.</title>
        <authorList>
            <person name="Hemp J."/>
        </authorList>
    </citation>
    <scope>NUCLEOTIDE SEQUENCE [LARGE SCALE GENOMIC DNA]</scope>
    <source>
        <strain evidence="4 5">COM-B</strain>
    </source>
</reference>
<evidence type="ECO:0000313" key="4">
    <source>
        <dbReference type="EMBL" id="KPV54378.1"/>
    </source>
</evidence>
<evidence type="ECO:0000256" key="1">
    <source>
        <dbReference type="ARBA" id="ARBA00022679"/>
    </source>
</evidence>
<dbReference type="PROSITE" id="PS51186">
    <property type="entry name" value="GNAT"/>
    <property type="match status" value="1"/>
</dbReference>
<dbReference type="EMBL" id="LJCR01000066">
    <property type="protein sequence ID" value="KPV54378.1"/>
    <property type="molecule type" value="Genomic_DNA"/>
</dbReference>
<evidence type="ECO:0000256" key="2">
    <source>
        <dbReference type="ARBA" id="ARBA00023315"/>
    </source>
</evidence>
<dbReference type="InterPro" id="IPR050832">
    <property type="entry name" value="Bact_Acetyltransf"/>
</dbReference>
<keyword evidence="1" id="KW-0808">Transferase</keyword>
<evidence type="ECO:0000313" key="5">
    <source>
        <dbReference type="Proteomes" id="UP000050509"/>
    </source>
</evidence>
<keyword evidence="5" id="KW-1185">Reference proteome</keyword>
<accession>A0A0P9DLI2</accession>
<dbReference type="InterPro" id="IPR016181">
    <property type="entry name" value="Acyl_CoA_acyltransferase"/>
</dbReference>
<organism evidence="4 5">
    <name type="scientific">Kouleothrix aurantiaca</name>
    <dbReference type="NCBI Taxonomy" id="186479"/>
    <lineage>
        <taxon>Bacteria</taxon>
        <taxon>Bacillati</taxon>
        <taxon>Chloroflexota</taxon>
        <taxon>Chloroflexia</taxon>
        <taxon>Chloroflexales</taxon>
        <taxon>Roseiflexineae</taxon>
        <taxon>Roseiflexaceae</taxon>
        <taxon>Kouleothrix</taxon>
    </lineage>
</organism>
<dbReference type="AlphaFoldDB" id="A0A0P9DLI2"/>
<keyword evidence="2" id="KW-0012">Acyltransferase</keyword>
<dbReference type="PANTHER" id="PTHR43877">
    <property type="entry name" value="AMINOALKYLPHOSPHONATE N-ACETYLTRANSFERASE-RELATED-RELATED"/>
    <property type="match status" value="1"/>
</dbReference>
<dbReference type="SUPFAM" id="SSF55729">
    <property type="entry name" value="Acyl-CoA N-acyltransferases (Nat)"/>
    <property type="match status" value="1"/>
</dbReference>
<dbReference type="CDD" id="cd04301">
    <property type="entry name" value="NAT_SF"/>
    <property type="match status" value="1"/>
</dbReference>
<dbReference type="Gene3D" id="3.40.630.30">
    <property type="match status" value="1"/>
</dbReference>
<evidence type="ECO:0000259" key="3">
    <source>
        <dbReference type="PROSITE" id="PS51186"/>
    </source>
</evidence>
<dbReference type="Proteomes" id="UP000050509">
    <property type="component" value="Unassembled WGS sequence"/>
</dbReference>
<dbReference type="Pfam" id="PF00583">
    <property type="entry name" value="Acetyltransf_1"/>
    <property type="match status" value="1"/>
</dbReference>
<name>A0A0P9DLI2_9CHLR</name>
<sequence>MPTLTVRQATPADAADLAQMLNLFDEAGATREEVARRMQASQNALTTFFGEFDGMPVGFACLRLVPHLQGDEPHAELTDIYVDPAFRRHGVARALLAEVEAAARAAGAGGMIILTGFDNEVAQAVYHASGYVDWALALEKRFR</sequence>
<comment type="caution">
    <text evidence="4">The sequence shown here is derived from an EMBL/GenBank/DDBJ whole genome shotgun (WGS) entry which is preliminary data.</text>
</comment>